<dbReference type="SMART" id="SM00382">
    <property type="entry name" value="AAA"/>
    <property type="match status" value="1"/>
</dbReference>
<dbReference type="PANTHER" id="PTHR23074">
    <property type="entry name" value="AAA DOMAIN-CONTAINING"/>
    <property type="match status" value="1"/>
</dbReference>
<gene>
    <name evidence="2" type="ORF">V5799_033322</name>
</gene>
<dbReference type="Pfam" id="PF00004">
    <property type="entry name" value="AAA"/>
    <property type="match status" value="1"/>
</dbReference>
<accession>A0AAQ4DNM7</accession>
<dbReference type="EMBL" id="JARKHS020028713">
    <property type="protein sequence ID" value="KAK8764067.1"/>
    <property type="molecule type" value="Genomic_DNA"/>
</dbReference>
<dbReference type="SUPFAM" id="SSF116846">
    <property type="entry name" value="MIT domain"/>
    <property type="match status" value="1"/>
</dbReference>
<dbReference type="SUPFAM" id="SSF52540">
    <property type="entry name" value="P-loop containing nucleoside triphosphate hydrolases"/>
    <property type="match status" value="1"/>
</dbReference>
<dbReference type="Proteomes" id="UP001321473">
    <property type="component" value="Unassembled WGS sequence"/>
</dbReference>
<dbReference type="InterPro" id="IPR003593">
    <property type="entry name" value="AAA+_ATPase"/>
</dbReference>
<dbReference type="Gene3D" id="3.40.50.300">
    <property type="entry name" value="P-loop containing nucleotide triphosphate hydrolases"/>
    <property type="match status" value="1"/>
</dbReference>
<name>A0AAQ4DNM7_AMBAM</name>
<organism evidence="2 3">
    <name type="scientific">Amblyomma americanum</name>
    <name type="common">Lone star tick</name>
    <dbReference type="NCBI Taxonomy" id="6943"/>
    <lineage>
        <taxon>Eukaryota</taxon>
        <taxon>Metazoa</taxon>
        <taxon>Ecdysozoa</taxon>
        <taxon>Arthropoda</taxon>
        <taxon>Chelicerata</taxon>
        <taxon>Arachnida</taxon>
        <taxon>Acari</taxon>
        <taxon>Parasitiformes</taxon>
        <taxon>Ixodida</taxon>
        <taxon>Ixodoidea</taxon>
        <taxon>Ixodidae</taxon>
        <taxon>Amblyomminae</taxon>
        <taxon>Amblyomma</taxon>
    </lineage>
</organism>
<sequence>MDRHWLSEPSSSAAAAEAQSYERKNDEVTLARSLGALRRLQNRWWVESCRRRVSNQGGAMVIPAALISDIRLAVDLHKQAQVEDYKLQYPNAIRLYRKAMEYYLNAALVIRNTCLPYISRAHKLKEFCGGDADQGVVEEGFPEMKKIHQIAVLSQVLPPWCTAAGTVLSGKKMNFEDDIQGIDPTKLVLTQILTDPKAKAASTILLHGPHGTGKSLLVKSLYVKYPEKSIFIVDINLFVIGGITHNPAAMTKMLVRNYRKHNASVLVLEGLDHLYLSDYPEAKKPVVDAVKAELLAYLKELAEKKEYQEVVIATAFRPWLIAEDMRNSFEARINVPIPENEEARKAIIKAELGKIRIPTYREGDIESLAKNTNRFSRYQLLRIIRCALARNFNNVEAIEMKEDAERLSHMTRADMDKVAPIFTADLSEEDEPKHQEFIAANPTAN</sequence>
<dbReference type="GO" id="GO:0016887">
    <property type="term" value="F:ATP hydrolysis activity"/>
    <property type="evidence" value="ECO:0007669"/>
    <property type="project" value="InterPro"/>
</dbReference>
<dbReference type="InterPro" id="IPR003959">
    <property type="entry name" value="ATPase_AAA_core"/>
</dbReference>
<evidence type="ECO:0000313" key="2">
    <source>
        <dbReference type="EMBL" id="KAK8764067.1"/>
    </source>
</evidence>
<comment type="caution">
    <text evidence="2">The sequence shown here is derived from an EMBL/GenBank/DDBJ whole genome shotgun (WGS) entry which is preliminary data.</text>
</comment>
<dbReference type="InterPro" id="IPR036181">
    <property type="entry name" value="MIT_dom_sf"/>
</dbReference>
<dbReference type="InterPro" id="IPR050304">
    <property type="entry name" value="MT-severing_AAA_ATPase"/>
</dbReference>
<protein>
    <recommendedName>
        <fullName evidence="1">AAA+ ATPase domain-containing protein</fullName>
    </recommendedName>
</protein>
<reference evidence="2 3" key="1">
    <citation type="journal article" date="2023" name="Arcadia Sci">
        <title>De novo assembly of a long-read Amblyomma americanum tick genome.</title>
        <authorList>
            <person name="Chou S."/>
            <person name="Poskanzer K.E."/>
            <person name="Rollins M."/>
            <person name="Thuy-Boun P.S."/>
        </authorList>
    </citation>
    <scope>NUCLEOTIDE SEQUENCE [LARGE SCALE GENOMIC DNA]</scope>
    <source>
        <strain evidence="2">F_SG_1</strain>
        <tissue evidence="2">Salivary glands</tissue>
    </source>
</reference>
<keyword evidence="3" id="KW-1185">Reference proteome</keyword>
<dbReference type="GO" id="GO:0016197">
    <property type="term" value="P:endosomal transport"/>
    <property type="evidence" value="ECO:0007669"/>
    <property type="project" value="TreeGrafter"/>
</dbReference>
<dbReference type="PANTHER" id="PTHR23074:SF83">
    <property type="entry name" value="VACUOLAR PROTEIN SORTING-ASSOCIATED PROTEIN 4A"/>
    <property type="match status" value="1"/>
</dbReference>
<feature type="domain" description="AAA+ ATPase" evidence="1">
    <location>
        <begin position="200"/>
        <end position="339"/>
    </location>
</feature>
<proteinExistence type="predicted"/>
<dbReference type="InterPro" id="IPR027417">
    <property type="entry name" value="P-loop_NTPase"/>
</dbReference>
<dbReference type="GO" id="GO:0007033">
    <property type="term" value="P:vacuole organization"/>
    <property type="evidence" value="ECO:0007669"/>
    <property type="project" value="TreeGrafter"/>
</dbReference>
<evidence type="ECO:0000313" key="3">
    <source>
        <dbReference type="Proteomes" id="UP001321473"/>
    </source>
</evidence>
<dbReference type="AlphaFoldDB" id="A0AAQ4DNM7"/>
<evidence type="ECO:0000259" key="1">
    <source>
        <dbReference type="SMART" id="SM00382"/>
    </source>
</evidence>
<dbReference type="GO" id="GO:0005524">
    <property type="term" value="F:ATP binding"/>
    <property type="evidence" value="ECO:0007669"/>
    <property type="project" value="InterPro"/>
</dbReference>
<dbReference type="Gene3D" id="1.10.8.60">
    <property type="match status" value="1"/>
</dbReference>